<name>A0AAD1WHF0_PELCU</name>
<feature type="region of interest" description="Disordered" evidence="1">
    <location>
        <begin position="131"/>
        <end position="186"/>
    </location>
</feature>
<accession>A0AAD1WHF0</accession>
<evidence type="ECO:0000256" key="1">
    <source>
        <dbReference type="SAM" id="MobiDB-lite"/>
    </source>
</evidence>
<evidence type="ECO:0000313" key="3">
    <source>
        <dbReference type="Proteomes" id="UP001295444"/>
    </source>
</evidence>
<dbReference type="EMBL" id="OW240918">
    <property type="protein sequence ID" value="CAH2305736.1"/>
    <property type="molecule type" value="Genomic_DNA"/>
</dbReference>
<proteinExistence type="predicted"/>
<dbReference type="InterPro" id="IPR026703">
    <property type="entry name" value="ERICH2"/>
</dbReference>
<dbReference type="AlphaFoldDB" id="A0AAD1WHF0"/>
<feature type="region of interest" description="Disordered" evidence="1">
    <location>
        <begin position="225"/>
        <end position="281"/>
    </location>
</feature>
<feature type="compositionally biased region" description="Acidic residues" evidence="1">
    <location>
        <begin position="242"/>
        <end position="264"/>
    </location>
</feature>
<organism evidence="2 3">
    <name type="scientific">Pelobates cultripes</name>
    <name type="common">Western spadefoot toad</name>
    <dbReference type="NCBI Taxonomy" id="61616"/>
    <lineage>
        <taxon>Eukaryota</taxon>
        <taxon>Metazoa</taxon>
        <taxon>Chordata</taxon>
        <taxon>Craniata</taxon>
        <taxon>Vertebrata</taxon>
        <taxon>Euteleostomi</taxon>
        <taxon>Amphibia</taxon>
        <taxon>Batrachia</taxon>
        <taxon>Anura</taxon>
        <taxon>Pelobatoidea</taxon>
        <taxon>Pelobatidae</taxon>
        <taxon>Pelobates</taxon>
    </lineage>
</organism>
<evidence type="ECO:0008006" key="4">
    <source>
        <dbReference type="Google" id="ProtNLM"/>
    </source>
</evidence>
<sequence>MNGTQIKGFNSSIALSKRPGKLEVLEPEDGFFTDTCSLIPRRHNSEELPFTNKHTINHQIGKLQVLGKENKDEAVICPIGTTSRPSSAIRRPGSAEIKCYSPTKQISLCAVKRLSQSGDASSSDHIERLLSTEMNSSGIPSSSTIEPIDKKEDKGSQSQAIQNISIKKEQEESSDEDESGDETGGAPTQLCAEFLKAVMDKDYKLAQKLCQMLLLYEPENPEAKEFSPLIEEMLQIEAQQSDTEDEEDDDDETDEESYSSESSEDSSTGNSEDSSEDESDD</sequence>
<reference evidence="2" key="1">
    <citation type="submission" date="2022-03" db="EMBL/GenBank/DDBJ databases">
        <authorList>
            <person name="Alioto T."/>
            <person name="Alioto T."/>
            <person name="Gomez Garrido J."/>
        </authorList>
    </citation>
    <scope>NUCLEOTIDE SEQUENCE</scope>
</reference>
<dbReference type="Proteomes" id="UP001295444">
    <property type="component" value="Chromosome 07"/>
</dbReference>
<evidence type="ECO:0000313" key="2">
    <source>
        <dbReference type="EMBL" id="CAH2305736.1"/>
    </source>
</evidence>
<dbReference type="PANTHER" id="PTHR21520">
    <property type="entry name" value="GLUTAMATE-RICH PROTEIN 2"/>
    <property type="match status" value="1"/>
</dbReference>
<feature type="compositionally biased region" description="Polar residues" evidence="1">
    <location>
        <begin position="132"/>
        <end position="145"/>
    </location>
</feature>
<keyword evidence="3" id="KW-1185">Reference proteome</keyword>
<gene>
    <name evidence="2" type="ORF">PECUL_23A054930</name>
</gene>
<feature type="compositionally biased region" description="Acidic residues" evidence="1">
    <location>
        <begin position="172"/>
        <end position="181"/>
    </location>
</feature>
<protein>
    <recommendedName>
        <fullName evidence="4">Glutamate-rich protein 2</fullName>
    </recommendedName>
</protein>
<dbReference type="PANTHER" id="PTHR21520:SF2">
    <property type="entry name" value="GLUTAMATE-RICH PROTEIN 2"/>
    <property type="match status" value="1"/>
</dbReference>
<feature type="compositionally biased region" description="Polar residues" evidence="1">
    <location>
        <begin position="156"/>
        <end position="165"/>
    </location>
</feature>